<dbReference type="InterPro" id="IPR017452">
    <property type="entry name" value="GPCR_Rhodpsn_7TM"/>
</dbReference>
<evidence type="ECO:0000256" key="8">
    <source>
        <dbReference type="ARBA" id="ARBA00023224"/>
    </source>
</evidence>
<accession>A0A7S5YJF2</accession>
<keyword evidence="5" id="KW-0297">G-protein coupled receptor</keyword>
<feature type="transmembrane region" description="Helical" evidence="9">
    <location>
        <begin position="152"/>
        <end position="173"/>
    </location>
</feature>
<keyword evidence="7 11" id="KW-0675">Receptor</keyword>
<comment type="subcellular location">
    <subcellularLocation>
        <location evidence="1">Cell membrane</location>
        <topology evidence="1">Multi-pass membrane protein</topology>
    </subcellularLocation>
</comment>
<dbReference type="EMBL" id="MN817230">
    <property type="protein sequence ID" value="QLQ34379.1"/>
    <property type="molecule type" value="mRNA"/>
</dbReference>
<evidence type="ECO:0000256" key="6">
    <source>
        <dbReference type="ARBA" id="ARBA00023136"/>
    </source>
</evidence>
<dbReference type="SUPFAM" id="SSF81321">
    <property type="entry name" value="Family A G protein-coupled receptor-like"/>
    <property type="match status" value="1"/>
</dbReference>
<protein>
    <submittedName>
        <fullName evidence="11">Gonadotropin-releasing hormone receptor long subtype</fullName>
    </submittedName>
</protein>
<evidence type="ECO:0000256" key="7">
    <source>
        <dbReference type="ARBA" id="ARBA00023170"/>
    </source>
</evidence>
<dbReference type="PANTHER" id="PTHR24230">
    <property type="entry name" value="G-PROTEIN COUPLED RECEPTOR"/>
    <property type="match status" value="1"/>
</dbReference>
<evidence type="ECO:0000256" key="9">
    <source>
        <dbReference type="SAM" id="Phobius"/>
    </source>
</evidence>
<evidence type="ECO:0000256" key="4">
    <source>
        <dbReference type="ARBA" id="ARBA00022989"/>
    </source>
</evidence>
<keyword evidence="6 9" id="KW-0472">Membrane</keyword>
<evidence type="ECO:0000256" key="5">
    <source>
        <dbReference type="ARBA" id="ARBA00023040"/>
    </source>
</evidence>
<dbReference type="Pfam" id="PF00001">
    <property type="entry name" value="7tm_1"/>
    <property type="match status" value="1"/>
</dbReference>
<feature type="domain" description="G-protein coupled receptors family 1 profile" evidence="10">
    <location>
        <begin position="87"/>
        <end position="388"/>
    </location>
</feature>
<dbReference type="PANTHER" id="PTHR24230:SF163">
    <property type="entry name" value="CORAZONIN RECEPTOR, ISOFORM B"/>
    <property type="match status" value="1"/>
</dbReference>
<evidence type="ECO:0000259" key="10">
    <source>
        <dbReference type="PROSITE" id="PS50262"/>
    </source>
</evidence>
<dbReference type="GO" id="GO:0035237">
    <property type="term" value="F:corazonin receptor activity"/>
    <property type="evidence" value="ECO:0007669"/>
    <property type="project" value="TreeGrafter"/>
</dbReference>
<feature type="transmembrane region" description="Helical" evidence="9">
    <location>
        <begin position="75"/>
        <end position="96"/>
    </location>
</feature>
<dbReference type="InterPro" id="IPR000276">
    <property type="entry name" value="GPCR_Rhodpsn"/>
</dbReference>
<evidence type="ECO:0000256" key="2">
    <source>
        <dbReference type="ARBA" id="ARBA00022475"/>
    </source>
</evidence>
<dbReference type="Gene3D" id="1.20.1070.10">
    <property type="entry name" value="Rhodopsin 7-helix transmembrane proteins"/>
    <property type="match status" value="1"/>
</dbReference>
<keyword evidence="8" id="KW-0807">Transducer</keyword>
<feature type="transmembrane region" description="Helical" evidence="9">
    <location>
        <begin position="108"/>
        <end position="132"/>
    </location>
</feature>
<keyword evidence="3 9" id="KW-0812">Transmembrane</keyword>
<dbReference type="PRINTS" id="PR00237">
    <property type="entry name" value="GPCRRHODOPSN"/>
</dbReference>
<sequence>MNEDPASADNDGAMDGVNASYLYLLQHEVNMAAMTTRVLRDNGSTDPGSDNITQLIMTTVATAPTFDEVSMTKTIVYWAMFVMSLVGNVATLIQMYRMRRRKSTINTLIVNLAIADLFVTFFCIAGEAVWAATVQWYAGNVMCKFVKYMQVFGLYLSTYITVAIGLDRCVAILDPMRRNGATVRVRVMILLAWIFSALFSVPQAIIFNVKKGPFVEDFYQCVTFGSYAGEWQSQLYTVASLLLMFVIPLVTIGTAYGLIFCTISRKSKEFTVLDGISCLAKRRRCADQWQTYQGIMCMSGCTGSKESITSSLSNEFSRGPVRSNLLRKAKRKSLRMSIVIVLAFVVCWSPYYVLFICSTFFWEEFNPRTNLWLFFIGMTNSLLNPMIYGAFQLCKVNTASSWRGGGSPNSSLKLNGNLGKSSIRDTPVSLNTNPTYNTPQVGSTRGLIFTSRCSRCGRCSNSSNNNHRLRYKGHCESGVCRHKRDNGKNRRFTTGDVRYCCFSNTY</sequence>
<evidence type="ECO:0000313" key="11">
    <source>
        <dbReference type="EMBL" id="QLQ34379.1"/>
    </source>
</evidence>
<dbReference type="PROSITE" id="PS50262">
    <property type="entry name" value="G_PROTEIN_RECEP_F1_2"/>
    <property type="match status" value="1"/>
</dbReference>
<organism evidence="11">
    <name type="scientific">Haliotis discus hannai</name>
    <name type="common">Japanese abalone</name>
    <dbReference type="NCBI Taxonomy" id="42344"/>
    <lineage>
        <taxon>Eukaryota</taxon>
        <taxon>Metazoa</taxon>
        <taxon>Spiralia</taxon>
        <taxon>Lophotrochozoa</taxon>
        <taxon>Mollusca</taxon>
        <taxon>Gastropoda</taxon>
        <taxon>Vetigastropoda</taxon>
        <taxon>Lepetellida</taxon>
        <taxon>Haliotoidea</taxon>
        <taxon>Haliotidae</taxon>
        <taxon>Haliotis</taxon>
    </lineage>
</organism>
<keyword evidence="2" id="KW-1003">Cell membrane</keyword>
<feature type="transmembrane region" description="Helical" evidence="9">
    <location>
        <begin position="373"/>
        <end position="391"/>
    </location>
</feature>
<keyword evidence="4 9" id="KW-1133">Transmembrane helix</keyword>
<evidence type="ECO:0000256" key="3">
    <source>
        <dbReference type="ARBA" id="ARBA00022692"/>
    </source>
</evidence>
<evidence type="ECO:0000256" key="1">
    <source>
        <dbReference type="ARBA" id="ARBA00004651"/>
    </source>
</evidence>
<feature type="transmembrane region" description="Helical" evidence="9">
    <location>
        <begin position="235"/>
        <end position="259"/>
    </location>
</feature>
<reference evidence="11" key="1">
    <citation type="submission" date="2019-12" db="EMBL/GenBank/DDBJ databases">
        <authorList>
            <person name="Kim M.A."/>
            <person name="Sohn Y.C."/>
        </authorList>
    </citation>
    <scope>NUCLEOTIDE SEQUENCE</scope>
</reference>
<dbReference type="AlphaFoldDB" id="A0A7S5YJF2"/>
<dbReference type="GO" id="GO:0005886">
    <property type="term" value="C:plasma membrane"/>
    <property type="evidence" value="ECO:0007669"/>
    <property type="project" value="UniProtKB-SubCell"/>
</dbReference>
<name>A0A7S5YJF2_HALDH</name>
<feature type="transmembrane region" description="Helical" evidence="9">
    <location>
        <begin position="336"/>
        <end position="361"/>
    </location>
</feature>
<feature type="transmembrane region" description="Helical" evidence="9">
    <location>
        <begin position="185"/>
        <end position="207"/>
    </location>
</feature>
<proteinExistence type="evidence at transcript level"/>